<proteinExistence type="predicted"/>
<feature type="non-terminal residue" evidence="8">
    <location>
        <position position="361"/>
    </location>
</feature>
<reference evidence="8 9" key="1">
    <citation type="journal article" date="2016" name="Nat. Commun.">
        <title>Thousands of microbial genomes shed light on interconnected biogeochemical processes in an aquifer system.</title>
        <authorList>
            <person name="Anantharaman K."/>
            <person name="Brown C.T."/>
            <person name="Hug L.A."/>
            <person name="Sharon I."/>
            <person name="Castelle C.J."/>
            <person name="Probst A.J."/>
            <person name="Thomas B.C."/>
            <person name="Singh A."/>
            <person name="Wilkins M.J."/>
            <person name="Karaoz U."/>
            <person name="Brodie E.L."/>
            <person name="Williams K.H."/>
            <person name="Hubbard S.S."/>
            <person name="Banfield J.F."/>
        </authorList>
    </citation>
    <scope>NUCLEOTIDE SEQUENCE [LARGE SCALE GENOMIC DNA]</scope>
</reference>
<dbReference type="PROSITE" id="PS00912">
    <property type="entry name" value="DHODEHASE_2"/>
    <property type="match status" value="1"/>
</dbReference>
<dbReference type="Gene3D" id="3.20.20.70">
    <property type="entry name" value="Aldolase class I"/>
    <property type="match status" value="1"/>
</dbReference>
<sequence length="361" mass="39145">MKTNGLRAQNQPTFIYDIEKPWEEVVQNPPVWVSNKFPPLPKLYSFLGQNIISPIVIAAGPASGKIWTDFYFKMGYGAVIEKTRRTSHRPSNKAPNVAIIHSNGVLKREDIGKPLTASSDPKDFEKYKSITNSFGNPSPDIAVWSKQLNEQKLGKSPGQLLGCSVTATIGEESSCSVFLGENPPAALIVETAADLLMGATAAATNGADFVELNLACPNVTENSEEGEMFQNSKLVSYTLAEFKKRFPNIPIGFKFGLYKNKEQMKKVFATAGDNLAYVSGINAIATIVVDKDGNDILPGRKTSGVCGSLLKDIALEHIKWAAEIRDEEGLKYEILGGGGILTVEDVKEFLNEGANAVQIAT</sequence>
<keyword evidence="3" id="KW-0285">Flavoprotein</keyword>
<evidence type="ECO:0000256" key="1">
    <source>
        <dbReference type="ARBA" id="ARBA00001917"/>
    </source>
</evidence>
<dbReference type="EMBL" id="MFCL01000011">
    <property type="protein sequence ID" value="OGE16800.1"/>
    <property type="molecule type" value="Genomic_DNA"/>
</dbReference>
<keyword evidence="6" id="KW-0560">Oxidoreductase</keyword>
<gene>
    <name evidence="8" type="ORF">A2858_02755</name>
</gene>
<comment type="cofactor">
    <cofactor evidence="1">
        <name>FMN</name>
        <dbReference type="ChEBI" id="CHEBI:58210"/>
    </cofactor>
</comment>
<dbReference type="InterPro" id="IPR001295">
    <property type="entry name" value="Dihydroorotate_DH_CS"/>
</dbReference>
<dbReference type="SUPFAM" id="SSF51395">
    <property type="entry name" value="FMN-linked oxidoreductases"/>
    <property type="match status" value="1"/>
</dbReference>
<dbReference type="Pfam" id="PF01180">
    <property type="entry name" value="DHO_dh"/>
    <property type="match status" value="1"/>
</dbReference>
<evidence type="ECO:0000256" key="6">
    <source>
        <dbReference type="ARBA" id="ARBA00023002"/>
    </source>
</evidence>
<evidence type="ECO:0000313" key="8">
    <source>
        <dbReference type="EMBL" id="OGE16800.1"/>
    </source>
</evidence>
<protein>
    <recommendedName>
        <fullName evidence="7">Dihydroorotate dehydrogenase catalytic domain-containing protein</fullName>
    </recommendedName>
</protein>
<dbReference type="GO" id="GO:0006207">
    <property type="term" value="P:'de novo' pyrimidine nucleobase biosynthetic process"/>
    <property type="evidence" value="ECO:0007669"/>
    <property type="project" value="InterPro"/>
</dbReference>
<comment type="caution">
    <text evidence="8">The sequence shown here is derived from an EMBL/GenBank/DDBJ whole genome shotgun (WGS) entry which is preliminary data.</text>
</comment>
<comment type="pathway">
    <text evidence="2">Pyrimidine metabolism; UMP biosynthesis via de novo pathway.</text>
</comment>
<keyword evidence="5" id="KW-0665">Pyrimidine biosynthesis</keyword>
<name>A0A1F5IKC1_9BACT</name>
<evidence type="ECO:0000313" key="9">
    <source>
        <dbReference type="Proteomes" id="UP000178457"/>
    </source>
</evidence>
<evidence type="ECO:0000259" key="7">
    <source>
        <dbReference type="Pfam" id="PF01180"/>
    </source>
</evidence>
<dbReference type="GO" id="GO:0005737">
    <property type="term" value="C:cytoplasm"/>
    <property type="evidence" value="ECO:0007669"/>
    <property type="project" value="InterPro"/>
</dbReference>
<dbReference type="AlphaFoldDB" id="A0A1F5IKC1"/>
<keyword evidence="4" id="KW-0288">FMN</keyword>
<dbReference type="GO" id="GO:0004152">
    <property type="term" value="F:dihydroorotate dehydrogenase activity"/>
    <property type="evidence" value="ECO:0007669"/>
    <property type="project" value="TreeGrafter"/>
</dbReference>
<feature type="domain" description="Dihydroorotate dehydrogenase catalytic" evidence="7">
    <location>
        <begin position="48"/>
        <end position="361"/>
    </location>
</feature>
<evidence type="ECO:0000256" key="4">
    <source>
        <dbReference type="ARBA" id="ARBA00022643"/>
    </source>
</evidence>
<organism evidence="8 9">
    <name type="scientific">Candidatus Daviesbacteria bacterium RIFCSPHIGHO2_01_FULL_36_37</name>
    <dbReference type="NCBI Taxonomy" id="1797758"/>
    <lineage>
        <taxon>Bacteria</taxon>
        <taxon>Candidatus Daviesiibacteriota</taxon>
    </lineage>
</organism>
<dbReference type="STRING" id="1797758.A2858_02755"/>
<dbReference type="PANTHER" id="PTHR48109">
    <property type="entry name" value="DIHYDROOROTATE DEHYDROGENASE (QUINONE), MITOCHONDRIAL-RELATED"/>
    <property type="match status" value="1"/>
</dbReference>
<dbReference type="PANTHER" id="PTHR48109:SF1">
    <property type="entry name" value="DIHYDROOROTATE DEHYDROGENASE (FUMARATE)"/>
    <property type="match status" value="1"/>
</dbReference>
<dbReference type="InterPro" id="IPR013785">
    <property type="entry name" value="Aldolase_TIM"/>
</dbReference>
<dbReference type="InterPro" id="IPR005720">
    <property type="entry name" value="Dihydroorotate_DH_cat"/>
</dbReference>
<evidence type="ECO:0000256" key="3">
    <source>
        <dbReference type="ARBA" id="ARBA00022630"/>
    </source>
</evidence>
<accession>A0A1F5IKC1</accession>
<evidence type="ECO:0000256" key="5">
    <source>
        <dbReference type="ARBA" id="ARBA00022975"/>
    </source>
</evidence>
<dbReference type="GO" id="GO:0044205">
    <property type="term" value="P:'de novo' UMP biosynthetic process"/>
    <property type="evidence" value="ECO:0007669"/>
    <property type="project" value="UniProtKB-UniPathway"/>
</dbReference>
<dbReference type="InterPro" id="IPR050074">
    <property type="entry name" value="DHO_dehydrogenase"/>
</dbReference>
<dbReference type="UniPathway" id="UPA00070"/>
<evidence type="ECO:0000256" key="2">
    <source>
        <dbReference type="ARBA" id="ARBA00004725"/>
    </source>
</evidence>
<dbReference type="Proteomes" id="UP000178457">
    <property type="component" value="Unassembled WGS sequence"/>
</dbReference>